<reference evidence="2" key="1">
    <citation type="journal article" date="2019" name="Int. J. Syst. Evol. Microbiol.">
        <title>The Global Catalogue of Microorganisms (GCM) 10K type strain sequencing project: providing services to taxonomists for standard genome sequencing and annotation.</title>
        <authorList>
            <consortium name="The Broad Institute Genomics Platform"/>
            <consortium name="The Broad Institute Genome Sequencing Center for Infectious Disease"/>
            <person name="Wu L."/>
            <person name="Ma J."/>
        </authorList>
    </citation>
    <scope>NUCLEOTIDE SEQUENCE [LARGE SCALE GENOMIC DNA]</scope>
    <source>
        <strain evidence="2">CCUG 61889</strain>
    </source>
</reference>
<protein>
    <recommendedName>
        <fullName evidence="3">DUF402 domain-containing protein</fullName>
    </recommendedName>
</protein>
<gene>
    <name evidence="1" type="ORF">ACFOU2_16015</name>
</gene>
<dbReference type="EMBL" id="JBHRZT010000067">
    <property type="protein sequence ID" value="MFC3884890.1"/>
    <property type="molecule type" value="Genomic_DNA"/>
</dbReference>
<proteinExistence type="predicted"/>
<keyword evidence="2" id="KW-1185">Reference proteome</keyword>
<organism evidence="1 2">
    <name type="scientific">Bacillus songklensis</name>
    <dbReference type="NCBI Taxonomy" id="1069116"/>
    <lineage>
        <taxon>Bacteria</taxon>
        <taxon>Bacillati</taxon>
        <taxon>Bacillota</taxon>
        <taxon>Bacilli</taxon>
        <taxon>Bacillales</taxon>
        <taxon>Bacillaceae</taxon>
        <taxon>Bacillus</taxon>
    </lineage>
</organism>
<name>A0ABV8B4Q7_9BACI</name>
<evidence type="ECO:0008006" key="3">
    <source>
        <dbReference type="Google" id="ProtNLM"/>
    </source>
</evidence>
<evidence type="ECO:0000313" key="1">
    <source>
        <dbReference type="EMBL" id="MFC3884890.1"/>
    </source>
</evidence>
<dbReference type="Proteomes" id="UP001595752">
    <property type="component" value="Unassembled WGS sequence"/>
</dbReference>
<accession>A0ABV8B4Q7</accession>
<evidence type="ECO:0000313" key="2">
    <source>
        <dbReference type="Proteomes" id="UP001595752"/>
    </source>
</evidence>
<sequence length="104" mass="12599">MKNRLYYKAINTSEPKMGGSHQGRTWGYVPKRLNGKAVKFWIDYTWGRYMYFQHEEKWYRVQYLQSNYKKTNHDIFNGVLINLIIEGQDLKLVRGNFEKKRMLA</sequence>
<comment type="caution">
    <text evidence="1">The sequence shown here is derived from an EMBL/GenBank/DDBJ whole genome shotgun (WGS) entry which is preliminary data.</text>
</comment>